<sequence>MFCECDENQYNSHKRVLPVAQCKCCCAKENIKGKFGVAYLVDSPNTKCNPCGWEVEFNDTPSQVEYNCKRMIEWITCPPLGGYQNNSTKLYCCSDETEEFLSTPTQCCPCQLKKDRRQRKKDCCQAYCCSNQQNMCSCKSVNKHNQCCLDLNNRCSCCKSKEGKKKCCQSVQKSKFYKRKYQKNQNCCCYDDQSESSSEDHCCYSNISEPCCDCPHKLNDKTKKKVQEKTKTDTDKIKNINNHQIHHVVSLKNSSNIKKETNKTSEKTPYTLSNKQERKEAHKELIRHSHHPPEKTISANKQHNESYMQTELNESEINNVEYKNQESSLGNDNN</sequence>
<evidence type="ECO:0000313" key="2">
    <source>
        <dbReference type="Proteomes" id="UP000504635"/>
    </source>
</evidence>
<keyword evidence="2" id="KW-1185">Reference proteome</keyword>
<dbReference type="Proteomes" id="UP000504635">
    <property type="component" value="Unplaced"/>
</dbReference>
<feature type="region of interest" description="Disordered" evidence="1">
    <location>
        <begin position="282"/>
        <end position="334"/>
    </location>
</feature>
<dbReference type="OrthoDB" id="6780626at2759"/>
<name>A0A6J2YAJ5_SITOR</name>
<accession>A0A6J2YAJ5</accession>
<dbReference type="RefSeq" id="XP_030759950.1">
    <property type="nucleotide sequence ID" value="XM_030904090.1"/>
</dbReference>
<dbReference type="KEGG" id="soy:115885247"/>
<reference evidence="3" key="1">
    <citation type="submission" date="2025-08" db="UniProtKB">
        <authorList>
            <consortium name="RefSeq"/>
        </authorList>
    </citation>
    <scope>IDENTIFICATION</scope>
    <source>
        <tissue evidence="3">Gonads</tissue>
    </source>
</reference>
<dbReference type="AlphaFoldDB" id="A0A6J2YAJ5"/>
<dbReference type="InParanoid" id="A0A6J2YAJ5"/>
<organism evidence="2 3">
    <name type="scientific">Sitophilus oryzae</name>
    <name type="common">Rice weevil</name>
    <name type="synonym">Curculio oryzae</name>
    <dbReference type="NCBI Taxonomy" id="7048"/>
    <lineage>
        <taxon>Eukaryota</taxon>
        <taxon>Metazoa</taxon>
        <taxon>Ecdysozoa</taxon>
        <taxon>Arthropoda</taxon>
        <taxon>Hexapoda</taxon>
        <taxon>Insecta</taxon>
        <taxon>Pterygota</taxon>
        <taxon>Neoptera</taxon>
        <taxon>Endopterygota</taxon>
        <taxon>Coleoptera</taxon>
        <taxon>Polyphaga</taxon>
        <taxon>Cucujiformia</taxon>
        <taxon>Curculionidae</taxon>
        <taxon>Dryophthorinae</taxon>
        <taxon>Sitophilus</taxon>
    </lineage>
</organism>
<gene>
    <name evidence="3" type="primary">LOC115885247</name>
</gene>
<proteinExistence type="predicted"/>
<protein>
    <submittedName>
        <fullName evidence="3">Uncharacterized protein LOC115885247</fullName>
    </submittedName>
</protein>
<dbReference type="GeneID" id="115885247"/>
<feature type="compositionally biased region" description="Basic and acidic residues" evidence="1">
    <location>
        <begin position="282"/>
        <end position="294"/>
    </location>
</feature>
<feature type="compositionally biased region" description="Polar residues" evidence="1">
    <location>
        <begin position="297"/>
        <end position="334"/>
    </location>
</feature>
<evidence type="ECO:0000313" key="3">
    <source>
        <dbReference type="RefSeq" id="XP_030759950.1"/>
    </source>
</evidence>
<evidence type="ECO:0000256" key="1">
    <source>
        <dbReference type="SAM" id="MobiDB-lite"/>
    </source>
</evidence>